<dbReference type="Pfam" id="PF13456">
    <property type="entry name" value="RVT_3"/>
    <property type="match status" value="1"/>
</dbReference>
<dbReference type="GO" id="GO:0004523">
    <property type="term" value="F:RNA-DNA hybrid ribonuclease activity"/>
    <property type="evidence" value="ECO:0007669"/>
    <property type="project" value="InterPro"/>
</dbReference>
<evidence type="ECO:0000313" key="3">
    <source>
        <dbReference type="Proteomes" id="UP000594261"/>
    </source>
</evidence>
<dbReference type="GO" id="GO:0003676">
    <property type="term" value="F:nucleic acid binding"/>
    <property type="evidence" value="ECO:0007669"/>
    <property type="project" value="InterPro"/>
</dbReference>
<dbReference type="PANTHER" id="PTHR47074">
    <property type="entry name" value="BNAC02G40300D PROTEIN"/>
    <property type="match status" value="1"/>
</dbReference>
<dbReference type="EMBL" id="LRBV02000008">
    <property type="status" value="NOT_ANNOTATED_CDS"/>
    <property type="molecule type" value="Genomic_DNA"/>
</dbReference>
<dbReference type="AlphaFoldDB" id="A0A7N2MFF8"/>
<dbReference type="InterPro" id="IPR044730">
    <property type="entry name" value="RNase_H-like_dom_plant"/>
</dbReference>
<dbReference type="InterPro" id="IPR002156">
    <property type="entry name" value="RNaseH_domain"/>
</dbReference>
<dbReference type="InterPro" id="IPR052929">
    <property type="entry name" value="RNase_H-like_EbsB-rel"/>
</dbReference>
<organism evidence="2 3">
    <name type="scientific">Quercus lobata</name>
    <name type="common">Valley oak</name>
    <dbReference type="NCBI Taxonomy" id="97700"/>
    <lineage>
        <taxon>Eukaryota</taxon>
        <taxon>Viridiplantae</taxon>
        <taxon>Streptophyta</taxon>
        <taxon>Embryophyta</taxon>
        <taxon>Tracheophyta</taxon>
        <taxon>Spermatophyta</taxon>
        <taxon>Magnoliopsida</taxon>
        <taxon>eudicotyledons</taxon>
        <taxon>Gunneridae</taxon>
        <taxon>Pentapetalae</taxon>
        <taxon>rosids</taxon>
        <taxon>fabids</taxon>
        <taxon>Fagales</taxon>
        <taxon>Fagaceae</taxon>
        <taxon>Quercus</taxon>
    </lineage>
</organism>
<evidence type="ECO:0000259" key="1">
    <source>
        <dbReference type="Pfam" id="PF13456"/>
    </source>
</evidence>
<dbReference type="PANTHER" id="PTHR47074:SF48">
    <property type="entry name" value="POLYNUCLEOTIDYL TRANSFERASE, RIBONUCLEASE H-LIKE SUPERFAMILY PROTEIN"/>
    <property type="match status" value="1"/>
</dbReference>
<reference evidence="2 3" key="1">
    <citation type="journal article" date="2016" name="G3 (Bethesda)">
        <title>First Draft Assembly and Annotation of the Genome of a California Endemic Oak Quercus lobata Nee (Fagaceae).</title>
        <authorList>
            <person name="Sork V.L."/>
            <person name="Fitz-Gibbon S.T."/>
            <person name="Puiu D."/>
            <person name="Crepeau M."/>
            <person name="Gugger P.F."/>
            <person name="Sherman R."/>
            <person name="Stevens K."/>
            <person name="Langley C.H."/>
            <person name="Pellegrini M."/>
            <person name="Salzberg S.L."/>
        </authorList>
    </citation>
    <scope>NUCLEOTIDE SEQUENCE [LARGE SCALE GENOMIC DNA]</scope>
    <source>
        <strain evidence="2 3">cv. SW786</strain>
    </source>
</reference>
<dbReference type="Proteomes" id="UP000594261">
    <property type="component" value="Chromosome 8"/>
</dbReference>
<dbReference type="CDD" id="cd06222">
    <property type="entry name" value="RNase_H_like"/>
    <property type="match status" value="1"/>
</dbReference>
<dbReference type="Gene3D" id="3.30.420.10">
    <property type="entry name" value="Ribonuclease H-like superfamily/Ribonuclease H"/>
    <property type="match status" value="1"/>
</dbReference>
<evidence type="ECO:0000313" key="2">
    <source>
        <dbReference type="EnsemblPlants" id="QL08p050793:mrna"/>
    </source>
</evidence>
<dbReference type="InParanoid" id="A0A7N2MFF8"/>
<dbReference type="EnsemblPlants" id="QL08p050793:mrna">
    <property type="protein sequence ID" value="QL08p050793:mrna"/>
    <property type="gene ID" value="QL08p050793"/>
</dbReference>
<protein>
    <recommendedName>
        <fullName evidence="1">RNase H type-1 domain-containing protein</fullName>
    </recommendedName>
</protein>
<feature type="domain" description="RNase H type-1" evidence="1">
    <location>
        <begin position="111"/>
        <end position="218"/>
    </location>
</feature>
<reference evidence="2" key="2">
    <citation type="submission" date="2021-01" db="UniProtKB">
        <authorList>
            <consortium name="EnsemblPlants"/>
        </authorList>
    </citation>
    <scope>IDENTIFICATION</scope>
</reference>
<dbReference type="Gramene" id="QL08p050793:mrna">
    <property type="protein sequence ID" value="QL08p050793:mrna"/>
    <property type="gene ID" value="QL08p050793"/>
</dbReference>
<name>A0A7N2MFF8_QUELO</name>
<dbReference type="InterPro" id="IPR036397">
    <property type="entry name" value="RNaseH_sf"/>
</dbReference>
<keyword evidence="3" id="KW-1185">Reference proteome</keyword>
<proteinExistence type="predicted"/>
<accession>A0A7N2MFF8</accession>
<sequence>MCDLCKSAHEDQLHALWSCPELDVIWSDVSAWSFRMTSSFDSFKELVQWIFQNQKQQKLFAVMVWSIWSQQNQIRLHQPSCNSHLLAQTSKDRLEEFQAIQLSLKPRTVFSESNFSGAGVVIRNHQGFVIASLLQNFSQAFAPLEVEVLAAARDLEFAAELGIKHTVLEGDSLMLIQALKNGYVDLSPCGLLLDDVRYRSNFFTPLHYSHVKREGNKVDLASVS</sequence>